<evidence type="ECO:0000256" key="3">
    <source>
        <dbReference type="SAM" id="Phobius"/>
    </source>
</evidence>
<dbReference type="PANTHER" id="PTHR23110">
    <property type="entry name" value="BTB DOMAIN TRANSCRIPTION FACTOR"/>
    <property type="match status" value="1"/>
</dbReference>
<dbReference type="PANTHER" id="PTHR23110:SF106">
    <property type="entry name" value="FI01104P"/>
    <property type="match status" value="1"/>
</dbReference>
<name>A0AAN7PZ40_9COLE</name>
<organism evidence="5 6">
    <name type="scientific">Aquatica leii</name>
    <dbReference type="NCBI Taxonomy" id="1421715"/>
    <lineage>
        <taxon>Eukaryota</taxon>
        <taxon>Metazoa</taxon>
        <taxon>Ecdysozoa</taxon>
        <taxon>Arthropoda</taxon>
        <taxon>Hexapoda</taxon>
        <taxon>Insecta</taxon>
        <taxon>Pterygota</taxon>
        <taxon>Neoptera</taxon>
        <taxon>Endopterygota</taxon>
        <taxon>Coleoptera</taxon>
        <taxon>Polyphaga</taxon>
        <taxon>Elateriformia</taxon>
        <taxon>Elateroidea</taxon>
        <taxon>Lampyridae</taxon>
        <taxon>Luciolinae</taxon>
        <taxon>Aquatica</taxon>
    </lineage>
</organism>
<dbReference type="SUPFAM" id="SSF54695">
    <property type="entry name" value="POZ domain"/>
    <property type="match status" value="1"/>
</dbReference>
<keyword evidence="2" id="KW-0539">Nucleus</keyword>
<feature type="transmembrane region" description="Helical" evidence="3">
    <location>
        <begin position="146"/>
        <end position="165"/>
    </location>
</feature>
<comment type="caution">
    <text evidence="5">The sequence shown here is derived from an EMBL/GenBank/DDBJ whole genome shotgun (WGS) entry which is preliminary data.</text>
</comment>
<keyword evidence="3" id="KW-1133">Transmembrane helix</keyword>
<keyword evidence="6" id="KW-1185">Reference proteome</keyword>
<dbReference type="InterPro" id="IPR011333">
    <property type="entry name" value="SKP1/BTB/POZ_sf"/>
</dbReference>
<keyword evidence="3" id="KW-0472">Membrane</keyword>
<evidence type="ECO:0000259" key="4">
    <source>
        <dbReference type="PROSITE" id="PS50097"/>
    </source>
</evidence>
<dbReference type="Gene3D" id="3.30.710.10">
    <property type="entry name" value="Potassium Channel Kv1.1, Chain A"/>
    <property type="match status" value="1"/>
</dbReference>
<reference evidence="6" key="1">
    <citation type="submission" date="2023-01" db="EMBL/GenBank/DDBJ databases">
        <title>Key to firefly adult light organ development and bioluminescence: homeobox transcription factors regulate luciferase expression and transportation to peroxisome.</title>
        <authorList>
            <person name="Fu X."/>
        </authorList>
    </citation>
    <scope>NUCLEOTIDE SEQUENCE [LARGE SCALE GENOMIC DNA]</scope>
</reference>
<feature type="domain" description="BTB" evidence="4">
    <location>
        <begin position="32"/>
        <end position="97"/>
    </location>
</feature>
<dbReference type="InterPro" id="IPR000210">
    <property type="entry name" value="BTB/POZ_dom"/>
</dbReference>
<comment type="subcellular location">
    <subcellularLocation>
        <location evidence="1">Nucleus</location>
    </subcellularLocation>
</comment>
<dbReference type="CDD" id="cd18315">
    <property type="entry name" value="BTB_POZ_BAB-like"/>
    <property type="match status" value="1"/>
</dbReference>
<dbReference type="Proteomes" id="UP001353858">
    <property type="component" value="Unassembled WGS sequence"/>
</dbReference>
<dbReference type="Pfam" id="PF00651">
    <property type="entry name" value="BTB"/>
    <property type="match status" value="1"/>
</dbReference>
<dbReference type="AlphaFoldDB" id="A0AAN7PZ40"/>
<evidence type="ECO:0000256" key="1">
    <source>
        <dbReference type="ARBA" id="ARBA00004123"/>
    </source>
</evidence>
<dbReference type="PROSITE" id="PS50097">
    <property type="entry name" value="BTB"/>
    <property type="match status" value="1"/>
</dbReference>
<evidence type="ECO:0000313" key="5">
    <source>
        <dbReference type="EMBL" id="KAK4880237.1"/>
    </source>
</evidence>
<dbReference type="SMART" id="SM00225">
    <property type="entry name" value="BTB"/>
    <property type="match status" value="1"/>
</dbReference>
<keyword evidence="3" id="KW-0812">Transmembrane</keyword>
<gene>
    <name evidence="5" type="ORF">RN001_008383</name>
</gene>
<dbReference type="EMBL" id="JARPUR010000003">
    <property type="protein sequence ID" value="KAK4880237.1"/>
    <property type="molecule type" value="Genomic_DNA"/>
</dbReference>
<dbReference type="GO" id="GO:0006357">
    <property type="term" value="P:regulation of transcription by RNA polymerase II"/>
    <property type="evidence" value="ECO:0007669"/>
    <property type="project" value="TreeGrafter"/>
</dbReference>
<dbReference type="GO" id="GO:0005634">
    <property type="term" value="C:nucleus"/>
    <property type="evidence" value="ECO:0007669"/>
    <property type="project" value="UniProtKB-SubCell"/>
</dbReference>
<sequence length="166" mass="19396">MSINEEYSLNWGNHTNHIKKAFDTLWSGRHFVDVTLSCEGKKISAHKMLLSACSIYFQDLFQDNPCQHPIVILRDVKFQNLVNILKFIYSGEVSVASDNFEEFLKIAELLQISGLTDEETRTNIREKDLERSETSQNGEKSERIHFICWFLKFDVFLYVFMVTALF</sequence>
<evidence type="ECO:0000256" key="2">
    <source>
        <dbReference type="ARBA" id="ARBA00023242"/>
    </source>
</evidence>
<proteinExistence type="predicted"/>
<accession>A0AAN7PZ40</accession>
<dbReference type="InterPro" id="IPR051095">
    <property type="entry name" value="Dros_DevTransReg"/>
</dbReference>
<protein>
    <recommendedName>
        <fullName evidence="4">BTB domain-containing protein</fullName>
    </recommendedName>
</protein>
<evidence type="ECO:0000313" key="6">
    <source>
        <dbReference type="Proteomes" id="UP001353858"/>
    </source>
</evidence>